<dbReference type="CDD" id="cd01639">
    <property type="entry name" value="IMPase"/>
    <property type="match status" value="1"/>
</dbReference>
<evidence type="ECO:0000256" key="4">
    <source>
        <dbReference type="ARBA" id="ARBA00022723"/>
    </source>
</evidence>
<organism evidence="9 10">
    <name type="scientific">Agrococcus jenensis</name>
    <dbReference type="NCBI Taxonomy" id="46353"/>
    <lineage>
        <taxon>Bacteria</taxon>
        <taxon>Bacillati</taxon>
        <taxon>Actinomycetota</taxon>
        <taxon>Actinomycetes</taxon>
        <taxon>Micrococcales</taxon>
        <taxon>Microbacteriaceae</taxon>
        <taxon>Agrococcus</taxon>
    </lineage>
</organism>
<name>A0A3N2APY8_9MICO</name>
<keyword evidence="4 7" id="KW-0479">Metal-binding</keyword>
<dbReference type="AlphaFoldDB" id="A0A3N2APY8"/>
<dbReference type="GO" id="GO:0008934">
    <property type="term" value="F:inositol monophosphate 1-phosphatase activity"/>
    <property type="evidence" value="ECO:0007669"/>
    <property type="project" value="InterPro"/>
</dbReference>
<dbReference type="Proteomes" id="UP000275456">
    <property type="component" value="Unassembled WGS sequence"/>
</dbReference>
<dbReference type="EC" id="3.1.3.25" evidence="8"/>
<dbReference type="GO" id="GO:0007165">
    <property type="term" value="P:signal transduction"/>
    <property type="evidence" value="ECO:0007669"/>
    <property type="project" value="TreeGrafter"/>
</dbReference>
<evidence type="ECO:0000256" key="6">
    <source>
        <dbReference type="ARBA" id="ARBA00022842"/>
    </source>
</evidence>
<evidence type="ECO:0000256" key="7">
    <source>
        <dbReference type="PIRSR" id="PIRSR600760-2"/>
    </source>
</evidence>
<sequence length="267" mass="28008">MRELHDLVVGIATEAAELARTRRHEGVAVAASKSSLVDIVTEADREVERFVVERLQAARPDDGILGEEGASVAGTSGLTWVIDPIDGTVNYFYDIPAYAVSIALVEGEPEPTTWRALSGVVINGATGERFEALRGEGARLDGRAIRVADAVPASMALVGTGFGYDAGRRERQAAVVQGLIGSVRDIRRIGSAALDLASVACGRLNGYYERGLQPWDMAAGALLVEEAGGLVRGWDGAPASSAFLLAAHPALADELDALLAPLAPHEV</sequence>
<dbReference type="SUPFAM" id="SSF56655">
    <property type="entry name" value="Carbohydrate phosphatase"/>
    <property type="match status" value="1"/>
</dbReference>
<evidence type="ECO:0000256" key="2">
    <source>
        <dbReference type="ARBA" id="ARBA00001946"/>
    </source>
</evidence>
<comment type="similarity">
    <text evidence="3 8">Belongs to the inositol monophosphatase superfamily.</text>
</comment>
<feature type="binding site" evidence="7">
    <location>
        <position position="86"/>
    </location>
    <ligand>
        <name>Mg(2+)</name>
        <dbReference type="ChEBI" id="CHEBI:18420"/>
        <label>1</label>
        <note>catalytic</note>
    </ligand>
</feature>
<evidence type="ECO:0000256" key="5">
    <source>
        <dbReference type="ARBA" id="ARBA00022801"/>
    </source>
</evidence>
<evidence type="ECO:0000256" key="1">
    <source>
        <dbReference type="ARBA" id="ARBA00001033"/>
    </source>
</evidence>
<proteinExistence type="inferred from homology"/>
<feature type="binding site" evidence="7">
    <location>
        <position position="83"/>
    </location>
    <ligand>
        <name>Mg(2+)</name>
        <dbReference type="ChEBI" id="CHEBI:18420"/>
        <label>1</label>
        <note>catalytic</note>
    </ligand>
</feature>
<keyword evidence="5 8" id="KW-0378">Hydrolase</keyword>
<dbReference type="RefSeq" id="WP_123696237.1">
    <property type="nucleotide sequence ID" value="NZ_RKHJ01000001.1"/>
</dbReference>
<dbReference type="Gene3D" id="3.40.190.80">
    <property type="match status" value="1"/>
</dbReference>
<feature type="binding site" evidence="7">
    <location>
        <position position="85"/>
    </location>
    <ligand>
        <name>Mg(2+)</name>
        <dbReference type="ChEBI" id="CHEBI:18420"/>
        <label>1</label>
        <note>catalytic</note>
    </ligand>
</feature>
<dbReference type="InterPro" id="IPR033942">
    <property type="entry name" value="IMPase"/>
</dbReference>
<dbReference type="Pfam" id="PF00459">
    <property type="entry name" value="Inositol_P"/>
    <property type="match status" value="1"/>
</dbReference>
<evidence type="ECO:0000313" key="10">
    <source>
        <dbReference type="Proteomes" id="UP000275456"/>
    </source>
</evidence>
<keyword evidence="6 7" id="KW-0460">Magnesium</keyword>
<evidence type="ECO:0000256" key="8">
    <source>
        <dbReference type="RuleBase" id="RU364068"/>
    </source>
</evidence>
<gene>
    <name evidence="9" type="ORF">EDD26_0465</name>
</gene>
<dbReference type="PRINTS" id="PR00377">
    <property type="entry name" value="IMPHPHTASES"/>
</dbReference>
<accession>A0A3N2APY8</accession>
<evidence type="ECO:0000256" key="3">
    <source>
        <dbReference type="ARBA" id="ARBA00009759"/>
    </source>
</evidence>
<dbReference type="PROSITE" id="PS00629">
    <property type="entry name" value="IMP_1"/>
    <property type="match status" value="1"/>
</dbReference>
<dbReference type="InterPro" id="IPR020583">
    <property type="entry name" value="Inositol_monoP_metal-BS"/>
</dbReference>
<reference evidence="9 10" key="1">
    <citation type="submission" date="2018-11" db="EMBL/GenBank/DDBJ databases">
        <title>Sequencing the genomes of 1000 actinobacteria strains.</title>
        <authorList>
            <person name="Klenk H.-P."/>
        </authorList>
    </citation>
    <scope>NUCLEOTIDE SEQUENCE [LARGE SCALE GENOMIC DNA]</scope>
    <source>
        <strain evidence="9 10">DSM 9580</strain>
    </source>
</reference>
<dbReference type="Gene3D" id="3.30.540.10">
    <property type="entry name" value="Fructose-1,6-Bisphosphatase, subunit A, domain 1"/>
    <property type="match status" value="1"/>
</dbReference>
<dbReference type="PROSITE" id="PS00630">
    <property type="entry name" value="IMP_2"/>
    <property type="match status" value="1"/>
</dbReference>
<dbReference type="PANTHER" id="PTHR20854:SF4">
    <property type="entry name" value="INOSITOL-1-MONOPHOSPHATASE-RELATED"/>
    <property type="match status" value="1"/>
</dbReference>
<evidence type="ECO:0000313" key="9">
    <source>
        <dbReference type="EMBL" id="ROR65104.1"/>
    </source>
</evidence>
<dbReference type="GO" id="GO:0046854">
    <property type="term" value="P:phosphatidylinositol phosphate biosynthetic process"/>
    <property type="evidence" value="ECO:0007669"/>
    <property type="project" value="InterPro"/>
</dbReference>
<dbReference type="InterPro" id="IPR000760">
    <property type="entry name" value="Inositol_monophosphatase-like"/>
</dbReference>
<protein>
    <recommendedName>
        <fullName evidence="8">Inositol-1-monophosphatase</fullName>
        <ecNumber evidence="8">3.1.3.25</ecNumber>
    </recommendedName>
</protein>
<keyword evidence="10" id="KW-1185">Reference proteome</keyword>
<dbReference type="GO" id="GO:0046872">
    <property type="term" value="F:metal ion binding"/>
    <property type="evidence" value="ECO:0007669"/>
    <property type="project" value="UniProtKB-KW"/>
</dbReference>
<dbReference type="OrthoDB" id="9772456at2"/>
<comment type="catalytic activity">
    <reaction evidence="1 8">
        <text>a myo-inositol phosphate + H2O = myo-inositol + phosphate</text>
        <dbReference type="Rhea" id="RHEA:24056"/>
        <dbReference type="ChEBI" id="CHEBI:15377"/>
        <dbReference type="ChEBI" id="CHEBI:17268"/>
        <dbReference type="ChEBI" id="CHEBI:43474"/>
        <dbReference type="ChEBI" id="CHEBI:84139"/>
        <dbReference type="EC" id="3.1.3.25"/>
    </reaction>
</comment>
<dbReference type="GO" id="GO:0006020">
    <property type="term" value="P:inositol metabolic process"/>
    <property type="evidence" value="ECO:0007669"/>
    <property type="project" value="TreeGrafter"/>
</dbReference>
<dbReference type="EMBL" id="RKHJ01000001">
    <property type="protein sequence ID" value="ROR65104.1"/>
    <property type="molecule type" value="Genomic_DNA"/>
</dbReference>
<feature type="binding site" evidence="7">
    <location>
        <position position="216"/>
    </location>
    <ligand>
        <name>Mg(2+)</name>
        <dbReference type="ChEBI" id="CHEBI:18420"/>
        <label>1</label>
        <note>catalytic</note>
    </ligand>
</feature>
<feature type="binding site" evidence="7">
    <location>
        <position position="67"/>
    </location>
    <ligand>
        <name>Mg(2+)</name>
        <dbReference type="ChEBI" id="CHEBI:18420"/>
        <label>1</label>
        <note>catalytic</note>
    </ligand>
</feature>
<dbReference type="PANTHER" id="PTHR20854">
    <property type="entry name" value="INOSITOL MONOPHOSPHATASE"/>
    <property type="match status" value="1"/>
</dbReference>
<dbReference type="InterPro" id="IPR020550">
    <property type="entry name" value="Inositol_monophosphatase_CS"/>
</dbReference>
<comment type="cofactor">
    <cofactor evidence="2 7 8">
        <name>Mg(2+)</name>
        <dbReference type="ChEBI" id="CHEBI:18420"/>
    </cofactor>
</comment>
<comment type="caution">
    <text evidence="9">The sequence shown here is derived from an EMBL/GenBank/DDBJ whole genome shotgun (WGS) entry which is preliminary data.</text>
</comment>